<gene>
    <name evidence="1" type="ORF">LCGC14_2338670</name>
</gene>
<evidence type="ECO:0000313" key="1">
    <source>
        <dbReference type="EMBL" id="KKL47126.1"/>
    </source>
</evidence>
<sequence>MDKDIALITCLDDIAKALTKEAEWRKEMGNFGNFLGEAEAKKQDGSHPATP</sequence>
<dbReference type="AlphaFoldDB" id="A0A0F9D079"/>
<proteinExistence type="predicted"/>
<organism evidence="1">
    <name type="scientific">marine sediment metagenome</name>
    <dbReference type="NCBI Taxonomy" id="412755"/>
    <lineage>
        <taxon>unclassified sequences</taxon>
        <taxon>metagenomes</taxon>
        <taxon>ecological metagenomes</taxon>
    </lineage>
</organism>
<name>A0A0F9D079_9ZZZZ</name>
<protein>
    <submittedName>
        <fullName evidence="1">Uncharacterized protein</fullName>
    </submittedName>
</protein>
<dbReference type="EMBL" id="LAZR01033783">
    <property type="protein sequence ID" value="KKL47126.1"/>
    <property type="molecule type" value="Genomic_DNA"/>
</dbReference>
<comment type="caution">
    <text evidence="1">The sequence shown here is derived from an EMBL/GenBank/DDBJ whole genome shotgun (WGS) entry which is preliminary data.</text>
</comment>
<accession>A0A0F9D079</accession>
<reference evidence="1" key="1">
    <citation type="journal article" date="2015" name="Nature">
        <title>Complex archaea that bridge the gap between prokaryotes and eukaryotes.</title>
        <authorList>
            <person name="Spang A."/>
            <person name="Saw J.H."/>
            <person name="Jorgensen S.L."/>
            <person name="Zaremba-Niedzwiedzka K."/>
            <person name="Martijn J."/>
            <person name="Lind A.E."/>
            <person name="van Eijk R."/>
            <person name="Schleper C."/>
            <person name="Guy L."/>
            <person name="Ettema T.J."/>
        </authorList>
    </citation>
    <scope>NUCLEOTIDE SEQUENCE</scope>
</reference>